<dbReference type="PROSITE" id="PS51186">
    <property type="entry name" value="GNAT"/>
    <property type="match status" value="1"/>
</dbReference>
<evidence type="ECO:0000256" key="3">
    <source>
        <dbReference type="ARBA" id="ARBA00038502"/>
    </source>
</evidence>
<dbReference type="EMBL" id="JACWFH010000007">
    <property type="protein sequence ID" value="MBY0096197.1"/>
    <property type="molecule type" value="Genomic_DNA"/>
</dbReference>
<evidence type="ECO:0000313" key="5">
    <source>
        <dbReference type="EMBL" id="MBY0096197.1"/>
    </source>
</evidence>
<accession>A0ABS7K1S7</accession>
<dbReference type="PANTHER" id="PTHR43792">
    <property type="entry name" value="GNAT FAMILY, PUTATIVE (AFU_ORTHOLOGUE AFUA_3G00765)-RELATED-RELATED"/>
    <property type="match status" value="1"/>
</dbReference>
<dbReference type="RefSeq" id="WP_221871925.1">
    <property type="nucleotide sequence ID" value="NZ_JACWFH010000007.1"/>
</dbReference>
<evidence type="ECO:0000313" key="6">
    <source>
        <dbReference type="Proteomes" id="UP000769780"/>
    </source>
</evidence>
<evidence type="ECO:0000256" key="1">
    <source>
        <dbReference type="ARBA" id="ARBA00022679"/>
    </source>
</evidence>
<keyword evidence="1" id="KW-0808">Transferase</keyword>
<dbReference type="PANTHER" id="PTHR43792:SF8">
    <property type="entry name" value="[RIBOSOMAL PROTEIN US5]-ALANINE N-ACETYLTRANSFERASE"/>
    <property type="match status" value="1"/>
</dbReference>
<dbReference type="InterPro" id="IPR016181">
    <property type="entry name" value="Acyl_CoA_acyltransferase"/>
</dbReference>
<reference evidence="5 6" key="1">
    <citation type="submission" date="2020-07" db="EMBL/GenBank/DDBJ databases">
        <title>Fungal Genomes of the International Space Station.</title>
        <authorList>
            <person name="Seuylemezian A."/>
            <person name="Singh N.K."/>
            <person name="Wood J."/>
            <person name="Venkateswaran K."/>
        </authorList>
    </citation>
    <scope>NUCLEOTIDE SEQUENCE [LARGE SCALE GENOMIC DNA]</scope>
    <source>
        <strain evidence="5 6">PL-B2</strain>
    </source>
</reference>
<keyword evidence="6" id="KW-1185">Reference proteome</keyword>
<comment type="caution">
    <text evidence="5">The sequence shown here is derived from an EMBL/GenBank/DDBJ whole genome shotgun (WGS) entry which is preliminary data.</text>
</comment>
<dbReference type="Gene3D" id="3.40.630.30">
    <property type="match status" value="1"/>
</dbReference>
<evidence type="ECO:0000259" key="4">
    <source>
        <dbReference type="PROSITE" id="PS51186"/>
    </source>
</evidence>
<dbReference type="InterPro" id="IPR000182">
    <property type="entry name" value="GNAT_dom"/>
</dbReference>
<organism evidence="5 6">
    <name type="scientific">Mesobacillus maritimus</name>
    <dbReference type="NCBI Taxonomy" id="1643336"/>
    <lineage>
        <taxon>Bacteria</taxon>
        <taxon>Bacillati</taxon>
        <taxon>Bacillota</taxon>
        <taxon>Bacilli</taxon>
        <taxon>Bacillales</taxon>
        <taxon>Bacillaceae</taxon>
        <taxon>Mesobacillus</taxon>
    </lineage>
</organism>
<sequence>MSKETERLLIRPLKKEDYSNWLNEFSNRLPSQHKHDKGRMNMSNCSEQWFAQLVKEHQELAFTDQAYIFGVFRKQDDTHLGMIDFSTLARENFQWGRIGYSIHNHFWRQGYGKEAVLAALQLAFSELHYHRIEAHIHVNNTASIELAKKVGMEYECVRKAFLFESGEWSDHLIFYRNK</sequence>
<protein>
    <submittedName>
        <fullName evidence="5">GNAT family N-acetyltransferase</fullName>
    </submittedName>
</protein>
<dbReference type="Proteomes" id="UP000769780">
    <property type="component" value="Unassembled WGS sequence"/>
</dbReference>
<dbReference type="InterPro" id="IPR051531">
    <property type="entry name" value="N-acetyltransferase"/>
</dbReference>
<proteinExistence type="inferred from homology"/>
<dbReference type="Pfam" id="PF13302">
    <property type="entry name" value="Acetyltransf_3"/>
    <property type="match status" value="1"/>
</dbReference>
<name>A0ABS7K1S7_9BACI</name>
<feature type="domain" description="N-acetyltransferase" evidence="4">
    <location>
        <begin position="8"/>
        <end position="178"/>
    </location>
</feature>
<comment type="similarity">
    <text evidence="3">Belongs to the acetyltransferase family. RimJ subfamily.</text>
</comment>
<evidence type="ECO:0000256" key="2">
    <source>
        <dbReference type="ARBA" id="ARBA00023315"/>
    </source>
</evidence>
<keyword evidence="2" id="KW-0012">Acyltransferase</keyword>
<dbReference type="SUPFAM" id="SSF55729">
    <property type="entry name" value="Acyl-CoA N-acyltransferases (Nat)"/>
    <property type="match status" value="1"/>
</dbReference>
<gene>
    <name evidence="5" type="ORF">H0185_05180</name>
</gene>